<proteinExistence type="predicted"/>
<comment type="caution">
    <text evidence="2">The sequence shown here is derived from an EMBL/GenBank/DDBJ whole genome shotgun (WGS) entry which is preliminary data.</text>
</comment>
<accession>A0A392TC82</accession>
<dbReference type="EMBL" id="LXQA010535714">
    <property type="protein sequence ID" value="MCI57820.1"/>
    <property type="molecule type" value="Genomic_DNA"/>
</dbReference>
<keyword evidence="3" id="KW-1185">Reference proteome</keyword>
<name>A0A392TC82_9FABA</name>
<reference evidence="2 3" key="1">
    <citation type="journal article" date="2018" name="Front. Plant Sci.">
        <title>Red Clover (Trifolium pratense) and Zigzag Clover (T. medium) - A Picture of Genomic Similarities and Differences.</title>
        <authorList>
            <person name="Dluhosova J."/>
            <person name="Istvanek J."/>
            <person name="Nedelnik J."/>
            <person name="Repkova J."/>
        </authorList>
    </citation>
    <scope>NUCLEOTIDE SEQUENCE [LARGE SCALE GENOMIC DNA]</scope>
    <source>
        <strain evidence="3">cv. 10/8</strain>
        <tissue evidence="2">Leaf</tissue>
    </source>
</reference>
<sequence length="89" mass="10897">TETRKTQSTPEPDHRAPNERRKRKPRLNQTTMARRREHEHEKMEYYGEFYPKRKKVQRLMMLPPVLYPKRKNIAIVRDDDLYEVAKTCI</sequence>
<evidence type="ECO:0000313" key="2">
    <source>
        <dbReference type="EMBL" id="MCI57820.1"/>
    </source>
</evidence>
<evidence type="ECO:0000313" key="3">
    <source>
        <dbReference type="Proteomes" id="UP000265520"/>
    </source>
</evidence>
<feature type="region of interest" description="Disordered" evidence="1">
    <location>
        <begin position="1"/>
        <end position="37"/>
    </location>
</feature>
<evidence type="ECO:0000256" key="1">
    <source>
        <dbReference type="SAM" id="MobiDB-lite"/>
    </source>
</evidence>
<dbReference type="Proteomes" id="UP000265520">
    <property type="component" value="Unassembled WGS sequence"/>
</dbReference>
<protein>
    <submittedName>
        <fullName evidence="2">Uncharacterized protein</fullName>
    </submittedName>
</protein>
<feature type="compositionally biased region" description="Basic and acidic residues" evidence="1">
    <location>
        <begin position="1"/>
        <end position="19"/>
    </location>
</feature>
<dbReference type="AlphaFoldDB" id="A0A392TC82"/>
<feature type="non-terminal residue" evidence="2">
    <location>
        <position position="1"/>
    </location>
</feature>
<organism evidence="2 3">
    <name type="scientific">Trifolium medium</name>
    <dbReference type="NCBI Taxonomy" id="97028"/>
    <lineage>
        <taxon>Eukaryota</taxon>
        <taxon>Viridiplantae</taxon>
        <taxon>Streptophyta</taxon>
        <taxon>Embryophyta</taxon>
        <taxon>Tracheophyta</taxon>
        <taxon>Spermatophyta</taxon>
        <taxon>Magnoliopsida</taxon>
        <taxon>eudicotyledons</taxon>
        <taxon>Gunneridae</taxon>
        <taxon>Pentapetalae</taxon>
        <taxon>rosids</taxon>
        <taxon>fabids</taxon>
        <taxon>Fabales</taxon>
        <taxon>Fabaceae</taxon>
        <taxon>Papilionoideae</taxon>
        <taxon>50 kb inversion clade</taxon>
        <taxon>NPAAA clade</taxon>
        <taxon>Hologalegina</taxon>
        <taxon>IRL clade</taxon>
        <taxon>Trifolieae</taxon>
        <taxon>Trifolium</taxon>
    </lineage>
</organism>